<keyword evidence="2" id="KW-1185">Reference proteome</keyword>
<evidence type="ECO:0000313" key="1">
    <source>
        <dbReference type="EMBL" id="KAJ9612019.1"/>
    </source>
</evidence>
<reference evidence="1" key="1">
    <citation type="submission" date="2022-10" db="EMBL/GenBank/DDBJ databases">
        <title>Culturing micro-colonial fungi from biological soil crusts in the Mojave desert and describing Neophaeococcomyces mojavensis, and introducing the new genera and species Taxawa tesnikishii.</title>
        <authorList>
            <person name="Kurbessoian T."/>
            <person name="Stajich J.E."/>
        </authorList>
    </citation>
    <scope>NUCLEOTIDE SEQUENCE</scope>
    <source>
        <strain evidence="1">TK_41</strain>
    </source>
</reference>
<comment type="caution">
    <text evidence="1">The sequence shown here is derived from an EMBL/GenBank/DDBJ whole genome shotgun (WGS) entry which is preliminary data.</text>
</comment>
<dbReference type="SUPFAM" id="SSF52058">
    <property type="entry name" value="L domain-like"/>
    <property type="match status" value="1"/>
</dbReference>
<proteinExistence type="predicted"/>
<dbReference type="AlphaFoldDB" id="A0AA39CK54"/>
<organism evidence="1 2">
    <name type="scientific">Cladophialophora chaetospira</name>
    <dbReference type="NCBI Taxonomy" id="386627"/>
    <lineage>
        <taxon>Eukaryota</taxon>
        <taxon>Fungi</taxon>
        <taxon>Dikarya</taxon>
        <taxon>Ascomycota</taxon>
        <taxon>Pezizomycotina</taxon>
        <taxon>Eurotiomycetes</taxon>
        <taxon>Chaetothyriomycetidae</taxon>
        <taxon>Chaetothyriales</taxon>
        <taxon>Herpotrichiellaceae</taxon>
        <taxon>Cladophialophora</taxon>
    </lineage>
</organism>
<dbReference type="Proteomes" id="UP001172673">
    <property type="component" value="Unassembled WGS sequence"/>
</dbReference>
<sequence>MKIGDPTYRGTEVHLPVEVLSLITVHLATSNNAETQSLHAPAITFSVAALAPLSKCPNLRLLDLSGDQYSIQLSELLNSIRGLEHLTSLGLPKNILCDHGSFPPVLHWPPNLERLRAPGTICSLPQSWDTLFRSWPRALKDVQFPDGDFLQDCPFARFEDCREKATFIERLVIGFTPRHPARPVMTGTLFDILHVFSCLKEVTVPDILARNALLGRYNPAIEEVACNHSTLEILVVTSHAAGQLPFGFQVDVQPQAELCLTTLPRLLKLPKLRRLVISGSFVSRDTEEKENVLKMLSDILERRANPELRGSSGIFVLEDL</sequence>
<name>A0AA39CK54_9EURO</name>
<gene>
    <name evidence="1" type="ORF">H2200_003614</name>
</gene>
<evidence type="ECO:0000313" key="2">
    <source>
        <dbReference type="Proteomes" id="UP001172673"/>
    </source>
</evidence>
<dbReference type="Gene3D" id="3.80.10.10">
    <property type="entry name" value="Ribonuclease Inhibitor"/>
    <property type="match status" value="1"/>
</dbReference>
<dbReference type="InterPro" id="IPR032675">
    <property type="entry name" value="LRR_dom_sf"/>
</dbReference>
<dbReference type="EMBL" id="JAPDRK010000005">
    <property type="protein sequence ID" value="KAJ9612019.1"/>
    <property type="molecule type" value="Genomic_DNA"/>
</dbReference>
<protein>
    <submittedName>
        <fullName evidence="1">Uncharacterized protein</fullName>
    </submittedName>
</protein>
<accession>A0AA39CK54</accession>